<feature type="transmembrane region" description="Helical" evidence="1">
    <location>
        <begin position="175"/>
        <end position="198"/>
    </location>
</feature>
<organism evidence="3 4">
    <name type="scientific">Orbilia brochopaga</name>
    <dbReference type="NCBI Taxonomy" id="3140254"/>
    <lineage>
        <taxon>Eukaryota</taxon>
        <taxon>Fungi</taxon>
        <taxon>Dikarya</taxon>
        <taxon>Ascomycota</taxon>
        <taxon>Pezizomycotina</taxon>
        <taxon>Orbiliomycetes</taxon>
        <taxon>Orbiliales</taxon>
        <taxon>Orbiliaceae</taxon>
        <taxon>Orbilia</taxon>
    </lineage>
</organism>
<evidence type="ECO:0000313" key="4">
    <source>
        <dbReference type="Proteomes" id="UP001375240"/>
    </source>
</evidence>
<dbReference type="EMBL" id="JAVHNQ010000003">
    <property type="protein sequence ID" value="KAK6353491.1"/>
    <property type="molecule type" value="Genomic_DNA"/>
</dbReference>
<comment type="caution">
    <text evidence="3">The sequence shown here is derived from an EMBL/GenBank/DDBJ whole genome shotgun (WGS) entry which is preliminary data.</text>
</comment>
<keyword evidence="1" id="KW-0472">Membrane</keyword>
<feature type="chain" id="PRO_5043743229" evidence="2">
    <location>
        <begin position="19"/>
        <end position="267"/>
    </location>
</feature>
<name>A0AAV9V7E1_9PEZI</name>
<dbReference type="Proteomes" id="UP001375240">
    <property type="component" value="Unassembled WGS sequence"/>
</dbReference>
<reference evidence="3 4" key="1">
    <citation type="submission" date="2019-10" db="EMBL/GenBank/DDBJ databases">
        <authorList>
            <person name="Palmer J.M."/>
        </authorList>
    </citation>
    <scope>NUCLEOTIDE SEQUENCE [LARGE SCALE GENOMIC DNA]</scope>
    <source>
        <strain evidence="3 4">TWF696</strain>
    </source>
</reference>
<evidence type="ECO:0000256" key="2">
    <source>
        <dbReference type="SAM" id="SignalP"/>
    </source>
</evidence>
<feature type="signal peptide" evidence="2">
    <location>
        <begin position="1"/>
        <end position="18"/>
    </location>
</feature>
<evidence type="ECO:0000313" key="3">
    <source>
        <dbReference type="EMBL" id="KAK6353491.1"/>
    </source>
</evidence>
<dbReference type="AlphaFoldDB" id="A0AAV9V7E1"/>
<gene>
    <name evidence="3" type="ORF">TWF696_005454</name>
</gene>
<keyword evidence="4" id="KW-1185">Reference proteome</keyword>
<feature type="transmembrane region" description="Helical" evidence="1">
    <location>
        <begin position="133"/>
        <end position="155"/>
    </location>
</feature>
<proteinExistence type="predicted"/>
<keyword evidence="1" id="KW-1133">Transmembrane helix</keyword>
<sequence>MAPLGLLTAVVSAIRVCGTPSMRAFIGRAQESPGTAEVELLSCTSETTAELFNEGGIARVFGEPRILEIMVKPSDADPKGLVVGSFDDVRFDAWIETGPLGRDRDGLVEADLLSRYHRPNLSLNVGITRLPIAVTYAAAVMGIALQIGMLLFAALTVYSYSNSFITTSGRPADVYAFPMTFIGTVLVCTGMFLCAFVIEKSTDEVHYKQLQVDKKKLCRIYWVQPGGQSIGDQVFGSSIGYSENPYYIRSIKADSQGLREVATLGLQ</sequence>
<keyword evidence="1" id="KW-0812">Transmembrane</keyword>
<keyword evidence="2" id="KW-0732">Signal</keyword>
<evidence type="ECO:0000256" key="1">
    <source>
        <dbReference type="SAM" id="Phobius"/>
    </source>
</evidence>
<accession>A0AAV9V7E1</accession>
<protein>
    <submittedName>
        <fullName evidence="3">Uncharacterized protein</fullName>
    </submittedName>
</protein>